<keyword evidence="3" id="KW-1185">Reference proteome</keyword>
<feature type="signal peptide" evidence="1">
    <location>
        <begin position="1"/>
        <end position="21"/>
    </location>
</feature>
<dbReference type="Pfam" id="PF07661">
    <property type="entry name" value="MORN_2"/>
    <property type="match status" value="2"/>
</dbReference>
<evidence type="ECO:0000313" key="2">
    <source>
        <dbReference type="EMBL" id="MFD1064097.1"/>
    </source>
</evidence>
<evidence type="ECO:0000256" key="1">
    <source>
        <dbReference type="SAM" id="SignalP"/>
    </source>
</evidence>
<keyword evidence="1" id="KW-0732">Signal</keyword>
<accession>A0ABW3N8X3</accession>
<dbReference type="SUPFAM" id="SSF82185">
    <property type="entry name" value="Histone H3 K4-specific methyltransferase SET7/9 N-terminal domain"/>
    <property type="match status" value="2"/>
</dbReference>
<dbReference type="RefSeq" id="WP_386132100.1">
    <property type="nucleotide sequence ID" value="NZ_JBHTJL010000016.1"/>
</dbReference>
<dbReference type="EMBL" id="JBHTJL010000016">
    <property type="protein sequence ID" value="MFD1064097.1"/>
    <property type="molecule type" value="Genomic_DNA"/>
</dbReference>
<gene>
    <name evidence="2" type="ORF">ACFQ1Q_12640</name>
</gene>
<name>A0ABW3N8X3_9FLAO</name>
<protein>
    <submittedName>
        <fullName evidence="2">Toxin-antitoxin system YwqK family antitoxin</fullName>
    </submittedName>
</protein>
<dbReference type="Gene3D" id="2.20.110.10">
    <property type="entry name" value="Histone H3 K4-specific methyltransferase SET7/9 N-terminal domain"/>
    <property type="match status" value="1"/>
</dbReference>
<dbReference type="InterPro" id="IPR011652">
    <property type="entry name" value="MORN_2"/>
</dbReference>
<comment type="caution">
    <text evidence="2">The sequence shown here is derived from an EMBL/GenBank/DDBJ whole genome shotgun (WGS) entry which is preliminary data.</text>
</comment>
<reference evidence="3" key="1">
    <citation type="journal article" date="2019" name="Int. J. Syst. Evol. Microbiol.">
        <title>The Global Catalogue of Microorganisms (GCM) 10K type strain sequencing project: providing services to taxonomists for standard genome sequencing and annotation.</title>
        <authorList>
            <consortium name="The Broad Institute Genomics Platform"/>
            <consortium name="The Broad Institute Genome Sequencing Center for Infectious Disease"/>
            <person name="Wu L."/>
            <person name="Ma J."/>
        </authorList>
    </citation>
    <scope>NUCLEOTIDE SEQUENCE [LARGE SCALE GENOMIC DNA]</scope>
    <source>
        <strain evidence="3">CCUG 62215</strain>
    </source>
</reference>
<proteinExistence type="predicted"/>
<organism evidence="2 3">
    <name type="scientific">Winogradskyella litorisediminis</name>
    <dbReference type="NCBI Taxonomy" id="1156618"/>
    <lineage>
        <taxon>Bacteria</taxon>
        <taxon>Pseudomonadati</taxon>
        <taxon>Bacteroidota</taxon>
        <taxon>Flavobacteriia</taxon>
        <taxon>Flavobacteriales</taxon>
        <taxon>Flavobacteriaceae</taxon>
        <taxon>Winogradskyella</taxon>
    </lineage>
</organism>
<dbReference type="Proteomes" id="UP001597013">
    <property type="component" value="Unassembled WGS sequence"/>
</dbReference>
<feature type="chain" id="PRO_5045968569" evidence="1">
    <location>
        <begin position="22"/>
        <end position="236"/>
    </location>
</feature>
<dbReference type="Gene3D" id="3.90.930.1">
    <property type="match status" value="1"/>
</dbReference>
<sequence>MIKHKHLLGFTFIITLTSLFAQNEVNSLDENGKRHGVWQKNFPNTNQLRYKGQFNHGKEIDTFKYYKLNRKKSVLSAIKVFSINDDIADVTFMTSKGKVVSKGKMDGKNFIGKWVFYHNKTNGIMIEENYNNQGQLQGKRTVYFTNGNVAEISNYVLGQLEGVSKMYSESGKLLQQSQYKNDKLNGETIYYDSNQNIRAKGKFKDNLKTGIWLYYNNEILTRKVNHDTDEVIYKKQ</sequence>
<evidence type="ECO:0000313" key="3">
    <source>
        <dbReference type="Proteomes" id="UP001597013"/>
    </source>
</evidence>